<dbReference type="Gene3D" id="3.40.50.1820">
    <property type="entry name" value="alpha/beta hydrolase"/>
    <property type="match status" value="1"/>
</dbReference>
<dbReference type="InterPro" id="IPR050266">
    <property type="entry name" value="AB_hydrolase_sf"/>
</dbReference>
<name>A0AAV9SUL9_9PEZI</name>
<dbReference type="PANTHER" id="PTHR43798:SF31">
    <property type="entry name" value="AB HYDROLASE SUPERFAMILY PROTEIN YCLE"/>
    <property type="match status" value="1"/>
</dbReference>
<reference evidence="3 4" key="1">
    <citation type="submission" date="2023-04" db="EMBL/GenBank/DDBJ databases">
        <title>Colletotrichum tabacum stain YC1 causing leaf anthracnose on Nicotiana tabacum(L.) cv.</title>
        <authorList>
            <person name="Ji Z."/>
            <person name="Wang M."/>
            <person name="Zhang J."/>
            <person name="Wang N."/>
            <person name="Zhou Z."/>
        </authorList>
    </citation>
    <scope>NUCLEOTIDE SEQUENCE [LARGE SCALE GENOMIC DNA]</scope>
    <source>
        <strain evidence="3 4">YC1</strain>
    </source>
</reference>
<dbReference type="GO" id="GO:0016020">
    <property type="term" value="C:membrane"/>
    <property type="evidence" value="ECO:0007669"/>
    <property type="project" value="TreeGrafter"/>
</dbReference>
<dbReference type="GO" id="GO:0016787">
    <property type="term" value="F:hydrolase activity"/>
    <property type="evidence" value="ECO:0007669"/>
    <property type="project" value="UniProtKB-KW"/>
</dbReference>
<dbReference type="Pfam" id="PF00561">
    <property type="entry name" value="Abhydrolase_1"/>
    <property type="match status" value="1"/>
</dbReference>
<dbReference type="SUPFAM" id="SSF53474">
    <property type="entry name" value="alpha/beta-Hydrolases"/>
    <property type="match status" value="1"/>
</dbReference>
<comment type="caution">
    <text evidence="3">The sequence shown here is derived from an EMBL/GenBank/DDBJ whole genome shotgun (WGS) entry which is preliminary data.</text>
</comment>
<dbReference type="PANTHER" id="PTHR43798">
    <property type="entry name" value="MONOACYLGLYCEROL LIPASE"/>
    <property type="match status" value="1"/>
</dbReference>
<dbReference type="EMBL" id="JASAOK010000053">
    <property type="protein sequence ID" value="KAK6207702.1"/>
    <property type="molecule type" value="Genomic_DNA"/>
</dbReference>
<dbReference type="InterPro" id="IPR029058">
    <property type="entry name" value="AB_hydrolase_fold"/>
</dbReference>
<dbReference type="PRINTS" id="PR00111">
    <property type="entry name" value="ABHYDROLASE"/>
</dbReference>
<dbReference type="AlphaFoldDB" id="A0AAV9SUL9"/>
<keyword evidence="1" id="KW-0378">Hydrolase</keyword>
<dbReference type="PRINTS" id="PR00412">
    <property type="entry name" value="EPOXHYDRLASE"/>
</dbReference>
<proteinExistence type="predicted"/>
<dbReference type="Proteomes" id="UP001327957">
    <property type="component" value="Unassembled WGS sequence"/>
</dbReference>
<sequence>MPRYNSSVDGTSLFYRSYGPESKPLPFDRKDQSEAARGLTLVFLHQWGLSSRLFDPLLLSLCETHGFRVIAPDRRGHGKSDWNGTAPGNGITYSELGDDVAGLLKHLQVGPFVLIGSSMGTGEALSAYSNSTYIQENCRGMIWISTCLPYPVASPGNPKALPRGAWDSTLLSLREDRYSFVANTFRGPLGIGTTGSLSDKQMAFYEGIFFEADPIAVERCLQVFTTEDLTEDVKKFGHTSDTPLLLIHGENDGGVPVESSVQPLQELIPRAQVKVYEGGGHILFISYADRLRDDILSFVGGLKL</sequence>
<evidence type="ECO:0000259" key="2">
    <source>
        <dbReference type="Pfam" id="PF00561"/>
    </source>
</evidence>
<keyword evidence="4" id="KW-1185">Reference proteome</keyword>
<organism evidence="3 4">
    <name type="scientific">Colletotrichum tabaci</name>
    <dbReference type="NCBI Taxonomy" id="1209068"/>
    <lineage>
        <taxon>Eukaryota</taxon>
        <taxon>Fungi</taxon>
        <taxon>Dikarya</taxon>
        <taxon>Ascomycota</taxon>
        <taxon>Pezizomycotina</taxon>
        <taxon>Sordariomycetes</taxon>
        <taxon>Hypocreomycetidae</taxon>
        <taxon>Glomerellales</taxon>
        <taxon>Glomerellaceae</taxon>
        <taxon>Colletotrichum</taxon>
        <taxon>Colletotrichum destructivum species complex</taxon>
    </lineage>
</organism>
<accession>A0AAV9SUL9</accession>
<evidence type="ECO:0000313" key="4">
    <source>
        <dbReference type="Proteomes" id="UP001327957"/>
    </source>
</evidence>
<protein>
    <recommendedName>
        <fullName evidence="2">AB hydrolase-1 domain-containing protein</fullName>
    </recommendedName>
</protein>
<evidence type="ECO:0000313" key="3">
    <source>
        <dbReference type="EMBL" id="KAK6207702.1"/>
    </source>
</evidence>
<evidence type="ECO:0000256" key="1">
    <source>
        <dbReference type="ARBA" id="ARBA00022801"/>
    </source>
</evidence>
<dbReference type="InterPro" id="IPR000639">
    <property type="entry name" value="Epox_hydrolase-like"/>
</dbReference>
<dbReference type="InterPro" id="IPR000073">
    <property type="entry name" value="AB_hydrolase_1"/>
</dbReference>
<feature type="domain" description="AB hydrolase-1" evidence="2">
    <location>
        <begin position="40"/>
        <end position="285"/>
    </location>
</feature>
<gene>
    <name evidence="3" type="ORF">QIS74_12783</name>
</gene>